<keyword evidence="4" id="KW-0964">Secreted</keyword>
<comment type="caution">
    <text evidence="12">The sequence shown here is derived from an EMBL/GenBank/DDBJ whole genome shotgun (WGS) entry which is preliminary data.</text>
</comment>
<dbReference type="AlphaFoldDB" id="A0AAE0XCJ9"/>
<dbReference type="Pfam" id="PF05730">
    <property type="entry name" value="CFEM"/>
    <property type="match status" value="1"/>
</dbReference>
<organism evidence="12 13">
    <name type="scientific">Podospora appendiculata</name>
    <dbReference type="NCBI Taxonomy" id="314037"/>
    <lineage>
        <taxon>Eukaryota</taxon>
        <taxon>Fungi</taxon>
        <taxon>Dikarya</taxon>
        <taxon>Ascomycota</taxon>
        <taxon>Pezizomycotina</taxon>
        <taxon>Sordariomycetes</taxon>
        <taxon>Sordariomycetidae</taxon>
        <taxon>Sordariales</taxon>
        <taxon>Podosporaceae</taxon>
        <taxon>Podospora</taxon>
    </lineage>
</organism>
<feature type="region of interest" description="Disordered" evidence="9">
    <location>
        <begin position="50"/>
        <end position="69"/>
    </location>
</feature>
<sequence>MKCLAALLWWCLAASATAYVTRRDSGSHYDHPPRVEIPVSDELPRIRQLPPLADLDPMESRMPKTKDDQGGYRALLTPCSAKCLESNAVRAGCGVGDWDCLCRRGKITPEIRDCVRTKCRERKSG</sequence>
<evidence type="ECO:0000256" key="8">
    <source>
        <dbReference type="ARBA" id="ARBA00023288"/>
    </source>
</evidence>
<evidence type="ECO:0000256" key="9">
    <source>
        <dbReference type="SAM" id="MobiDB-lite"/>
    </source>
</evidence>
<comment type="similarity">
    <text evidence="3">Belongs to the RBT5 family.</text>
</comment>
<keyword evidence="6 10" id="KW-0732">Signal</keyword>
<evidence type="ECO:0000256" key="4">
    <source>
        <dbReference type="ARBA" id="ARBA00022525"/>
    </source>
</evidence>
<dbReference type="EMBL" id="JAULSO010000002">
    <property type="protein sequence ID" value="KAK3690156.1"/>
    <property type="molecule type" value="Genomic_DNA"/>
</dbReference>
<evidence type="ECO:0000313" key="13">
    <source>
        <dbReference type="Proteomes" id="UP001270362"/>
    </source>
</evidence>
<reference evidence="12" key="2">
    <citation type="submission" date="2023-06" db="EMBL/GenBank/DDBJ databases">
        <authorList>
            <consortium name="Lawrence Berkeley National Laboratory"/>
            <person name="Haridas S."/>
            <person name="Hensen N."/>
            <person name="Bonometti L."/>
            <person name="Westerberg I."/>
            <person name="Brannstrom I.O."/>
            <person name="Guillou S."/>
            <person name="Cros-Aarteil S."/>
            <person name="Calhoun S."/>
            <person name="Kuo A."/>
            <person name="Mondo S."/>
            <person name="Pangilinan J."/>
            <person name="Riley R."/>
            <person name="Labutti K."/>
            <person name="Andreopoulos B."/>
            <person name="Lipzen A."/>
            <person name="Chen C."/>
            <person name="Yanf M."/>
            <person name="Daum C."/>
            <person name="Ng V."/>
            <person name="Clum A."/>
            <person name="Steindorff A."/>
            <person name="Ohm R."/>
            <person name="Martin F."/>
            <person name="Silar P."/>
            <person name="Natvig D."/>
            <person name="Lalanne C."/>
            <person name="Gautier V."/>
            <person name="Ament-Velasquez S.L."/>
            <person name="Kruys A."/>
            <person name="Hutchinson M.I."/>
            <person name="Powell A.J."/>
            <person name="Barry K."/>
            <person name="Miller A.N."/>
            <person name="Grigoriev I.V."/>
            <person name="Debuchy R."/>
            <person name="Gladieux P."/>
            <person name="Thoren M.H."/>
            <person name="Johannesson H."/>
        </authorList>
    </citation>
    <scope>NUCLEOTIDE SEQUENCE</scope>
    <source>
        <strain evidence="12">CBS 314.62</strain>
    </source>
</reference>
<keyword evidence="5" id="KW-0325">Glycoprotein</keyword>
<feature type="domain" description="CFEM" evidence="11">
    <location>
        <begin position="76"/>
        <end position="122"/>
    </location>
</feature>
<evidence type="ECO:0000256" key="7">
    <source>
        <dbReference type="ARBA" id="ARBA00023157"/>
    </source>
</evidence>
<dbReference type="GO" id="GO:0098552">
    <property type="term" value="C:side of membrane"/>
    <property type="evidence" value="ECO:0007669"/>
    <property type="project" value="UniProtKB-KW"/>
</dbReference>
<protein>
    <recommendedName>
        <fullName evidence="11">CFEM domain-containing protein</fullName>
    </recommendedName>
</protein>
<dbReference type="Proteomes" id="UP001270362">
    <property type="component" value="Unassembled WGS sequence"/>
</dbReference>
<reference evidence="12" key="1">
    <citation type="journal article" date="2023" name="Mol. Phylogenet. Evol.">
        <title>Genome-scale phylogeny and comparative genomics of the fungal order Sordariales.</title>
        <authorList>
            <person name="Hensen N."/>
            <person name="Bonometti L."/>
            <person name="Westerberg I."/>
            <person name="Brannstrom I.O."/>
            <person name="Guillou S."/>
            <person name="Cros-Aarteil S."/>
            <person name="Calhoun S."/>
            <person name="Haridas S."/>
            <person name="Kuo A."/>
            <person name="Mondo S."/>
            <person name="Pangilinan J."/>
            <person name="Riley R."/>
            <person name="LaButti K."/>
            <person name="Andreopoulos B."/>
            <person name="Lipzen A."/>
            <person name="Chen C."/>
            <person name="Yan M."/>
            <person name="Daum C."/>
            <person name="Ng V."/>
            <person name="Clum A."/>
            <person name="Steindorff A."/>
            <person name="Ohm R.A."/>
            <person name="Martin F."/>
            <person name="Silar P."/>
            <person name="Natvig D.O."/>
            <person name="Lalanne C."/>
            <person name="Gautier V."/>
            <person name="Ament-Velasquez S.L."/>
            <person name="Kruys A."/>
            <person name="Hutchinson M.I."/>
            <person name="Powell A.J."/>
            <person name="Barry K."/>
            <person name="Miller A.N."/>
            <person name="Grigoriev I.V."/>
            <person name="Debuchy R."/>
            <person name="Gladieux P."/>
            <person name="Hiltunen Thoren M."/>
            <person name="Johannesson H."/>
        </authorList>
    </citation>
    <scope>NUCLEOTIDE SEQUENCE</scope>
    <source>
        <strain evidence="12">CBS 314.62</strain>
    </source>
</reference>
<gene>
    <name evidence="12" type="ORF">B0T22DRAFT_463092</name>
</gene>
<dbReference type="GO" id="GO:0005576">
    <property type="term" value="C:extracellular region"/>
    <property type="evidence" value="ECO:0007669"/>
    <property type="project" value="UniProtKB-SubCell"/>
</dbReference>
<keyword evidence="5" id="KW-0472">Membrane</keyword>
<evidence type="ECO:0000256" key="6">
    <source>
        <dbReference type="ARBA" id="ARBA00022729"/>
    </source>
</evidence>
<name>A0AAE0XCJ9_9PEZI</name>
<feature type="compositionally biased region" description="Basic and acidic residues" evidence="9">
    <location>
        <begin position="58"/>
        <end position="69"/>
    </location>
</feature>
<keyword evidence="7" id="KW-1015">Disulfide bond</keyword>
<dbReference type="InterPro" id="IPR008427">
    <property type="entry name" value="Extracellular_membr_CFEM_dom"/>
</dbReference>
<evidence type="ECO:0000259" key="11">
    <source>
        <dbReference type="Pfam" id="PF05730"/>
    </source>
</evidence>
<keyword evidence="13" id="KW-1185">Reference proteome</keyword>
<evidence type="ECO:0000256" key="5">
    <source>
        <dbReference type="ARBA" id="ARBA00022622"/>
    </source>
</evidence>
<evidence type="ECO:0000256" key="10">
    <source>
        <dbReference type="SAM" id="SignalP"/>
    </source>
</evidence>
<evidence type="ECO:0000313" key="12">
    <source>
        <dbReference type="EMBL" id="KAK3690156.1"/>
    </source>
</evidence>
<keyword evidence="8" id="KW-0449">Lipoprotein</keyword>
<evidence type="ECO:0000256" key="2">
    <source>
        <dbReference type="ARBA" id="ARBA00004613"/>
    </source>
</evidence>
<feature type="signal peptide" evidence="10">
    <location>
        <begin position="1"/>
        <end position="18"/>
    </location>
</feature>
<accession>A0AAE0XCJ9</accession>
<keyword evidence="5" id="KW-0336">GPI-anchor</keyword>
<comment type="subcellular location">
    <subcellularLocation>
        <location evidence="1">Membrane</location>
        <topology evidence="1">Lipid-anchor</topology>
        <topology evidence="1">GPI-anchor</topology>
    </subcellularLocation>
    <subcellularLocation>
        <location evidence="2">Secreted</location>
    </subcellularLocation>
</comment>
<evidence type="ECO:0000256" key="3">
    <source>
        <dbReference type="ARBA" id="ARBA00010031"/>
    </source>
</evidence>
<proteinExistence type="inferred from homology"/>
<feature type="chain" id="PRO_5041932016" description="CFEM domain-containing protein" evidence="10">
    <location>
        <begin position="19"/>
        <end position="125"/>
    </location>
</feature>
<evidence type="ECO:0000256" key="1">
    <source>
        <dbReference type="ARBA" id="ARBA00004589"/>
    </source>
</evidence>